<keyword evidence="2" id="KW-1185">Reference proteome</keyword>
<gene>
    <name evidence="1" type="ORF">C6N75_11430</name>
</gene>
<dbReference type="OrthoDB" id="4375842at2"/>
<evidence type="ECO:0000313" key="1">
    <source>
        <dbReference type="EMBL" id="PRH79087.1"/>
    </source>
</evidence>
<sequence length="82" mass="8048">MAAQLALSLDNLEAVLAGAGTTLTNLVRLVVHTADVDRLSAHHGVLAASLGAAGAAPATTLLGVNRPALPGLMVELAGTAVD</sequence>
<dbReference type="EMBL" id="PVLV01000144">
    <property type="protein sequence ID" value="PRH79087.1"/>
    <property type="molecule type" value="Genomic_DNA"/>
</dbReference>
<dbReference type="AlphaFoldDB" id="A0A2S9PXL8"/>
<dbReference type="Pfam" id="PF01042">
    <property type="entry name" value="Ribonuc_L-PSP"/>
    <property type="match status" value="1"/>
</dbReference>
<accession>A0A2S9PXL8</accession>
<comment type="caution">
    <text evidence="1">The sequence shown here is derived from an EMBL/GenBank/DDBJ whole genome shotgun (WGS) entry which is preliminary data.</text>
</comment>
<reference evidence="1 2" key="1">
    <citation type="submission" date="2018-03" db="EMBL/GenBank/DDBJ databases">
        <title>Novel Streptomyces sp. from soil.</title>
        <authorList>
            <person name="Tan G.Y.A."/>
            <person name="Lee Z.Y."/>
        </authorList>
    </citation>
    <scope>NUCLEOTIDE SEQUENCE [LARGE SCALE GENOMIC DNA]</scope>
    <source>
        <strain evidence="1 2">ST5x</strain>
    </source>
</reference>
<proteinExistence type="predicted"/>
<protein>
    <submittedName>
        <fullName evidence="1">Uncharacterized protein</fullName>
    </submittedName>
</protein>
<name>A0A2S9PXL8_9ACTN</name>
<dbReference type="Proteomes" id="UP000239322">
    <property type="component" value="Unassembled WGS sequence"/>
</dbReference>
<organism evidence="1 2">
    <name type="scientific">Streptomyces solincola</name>
    <dbReference type="NCBI Taxonomy" id="2100817"/>
    <lineage>
        <taxon>Bacteria</taxon>
        <taxon>Bacillati</taxon>
        <taxon>Actinomycetota</taxon>
        <taxon>Actinomycetes</taxon>
        <taxon>Kitasatosporales</taxon>
        <taxon>Streptomycetaceae</taxon>
        <taxon>Streptomyces</taxon>
    </lineage>
</organism>
<evidence type="ECO:0000313" key="2">
    <source>
        <dbReference type="Proteomes" id="UP000239322"/>
    </source>
</evidence>
<dbReference type="SUPFAM" id="SSF55298">
    <property type="entry name" value="YjgF-like"/>
    <property type="match status" value="1"/>
</dbReference>
<dbReference type="InterPro" id="IPR006175">
    <property type="entry name" value="YjgF/YER057c/UK114"/>
</dbReference>
<dbReference type="InterPro" id="IPR035959">
    <property type="entry name" value="RutC-like_sf"/>
</dbReference>
<dbReference type="Gene3D" id="3.30.1330.40">
    <property type="entry name" value="RutC-like"/>
    <property type="match status" value="1"/>
</dbReference>